<dbReference type="AlphaFoldDB" id="A0A345Z2F6"/>
<dbReference type="KEGG" id="salx:SALLE_v1c01090"/>
<dbReference type="GO" id="GO:0001522">
    <property type="term" value="P:pseudouridine synthesis"/>
    <property type="evidence" value="ECO:0007669"/>
    <property type="project" value="InterPro"/>
</dbReference>
<dbReference type="CDD" id="cd02869">
    <property type="entry name" value="PseudoU_synth_RluA_like"/>
    <property type="match status" value="1"/>
</dbReference>
<keyword evidence="9" id="KW-1185">Reference proteome</keyword>
<dbReference type="Pfam" id="PF00849">
    <property type="entry name" value="PseudoU_synth_2"/>
    <property type="match status" value="1"/>
</dbReference>
<dbReference type="InterPro" id="IPR020103">
    <property type="entry name" value="PsdUridine_synth_cat_dom_sf"/>
</dbReference>
<dbReference type="PROSITE" id="PS50889">
    <property type="entry name" value="S4"/>
    <property type="match status" value="1"/>
</dbReference>
<dbReference type="Proteomes" id="UP000254792">
    <property type="component" value="Chromosome"/>
</dbReference>
<dbReference type="OrthoDB" id="9807829at2"/>
<dbReference type="PANTHER" id="PTHR21600">
    <property type="entry name" value="MITOCHONDRIAL RNA PSEUDOURIDINE SYNTHASE"/>
    <property type="match status" value="1"/>
</dbReference>
<evidence type="ECO:0000256" key="4">
    <source>
        <dbReference type="ARBA" id="ARBA00031870"/>
    </source>
</evidence>
<dbReference type="SUPFAM" id="SSF55174">
    <property type="entry name" value="Alpha-L RNA-binding motif"/>
    <property type="match status" value="1"/>
</dbReference>
<dbReference type="Gene3D" id="3.10.290.10">
    <property type="entry name" value="RNA-binding S4 domain"/>
    <property type="match status" value="1"/>
</dbReference>
<evidence type="ECO:0000256" key="6">
    <source>
        <dbReference type="PROSITE-ProRule" id="PRU00182"/>
    </source>
</evidence>
<accession>A0A345Z2F6</accession>
<evidence type="ECO:0000259" key="7">
    <source>
        <dbReference type="Pfam" id="PF00849"/>
    </source>
</evidence>
<evidence type="ECO:0000256" key="2">
    <source>
        <dbReference type="ARBA" id="ARBA00010876"/>
    </source>
</evidence>
<dbReference type="InterPro" id="IPR050188">
    <property type="entry name" value="RluA_PseudoU_synthase"/>
</dbReference>
<dbReference type="GO" id="GO:0006396">
    <property type="term" value="P:RNA processing"/>
    <property type="evidence" value="ECO:0007669"/>
    <property type="project" value="UniProtKB-ARBA"/>
</dbReference>
<comment type="catalytic activity">
    <reaction evidence="1">
        <text>a uridine in RNA = a pseudouridine in RNA</text>
        <dbReference type="Rhea" id="RHEA:48348"/>
        <dbReference type="Rhea" id="RHEA-COMP:12068"/>
        <dbReference type="Rhea" id="RHEA-COMP:12069"/>
        <dbReference type="ChEBI" id="CHEBI:65314"/>
        <dbReference type="ChEBI" id="CHEBI:65315"/>
    </reaction>
</comment>
<evidence type="ECO:0000256" key="1">
    <source>
        <dbReference type="ARBA" id="ARBA00000073"/>
    </source>
</evidence>
<keyword evidence="3" id="KW-0413">Isomerase</keyword>
<dbReference type="InterPro" id="IPR036986">
    <property type="entry name" value="S4_RNA-bd_sf"/>
</dbReference>
<evidence type="ECO:0000256" key="5">
    <source>
        <dbReference type="ARBA" id="ARBA00033164"/>
    </source>
</evidence>
<comment type="similarity">
    <text evidence="2">Belongs to the pseudouridine synthase RluA family.</text>
</comment>
<dbReference type="RefSeq" id="WP_115557713.1">
    <property type="nucleotide sequence ID" value="NZ_CP031376.1"/>
</dbReference>
<sequence>MQLIKVQSNDTGQSLFKFIKKRYSDTPLSVIYKWFRTGKIKVNGKKIRDQKFLINLGDEIMVFDTNRTLVRDNFKEADFSDLEIVYEDNNILIVDKPHNLEIHSPINIALDDQVKSYLVSKGEYAPEEENSFVVSHVHRIDKLTRGLVIYAKNRQALESLSEAINDKNKIKKTYWANLERKVNNNLEAVGWIKYDSDLQKAIFQEDEDEGYKKVQTSFYPFATENGNWVEIILQTGRKHQIRATLEYFDNPVVNDFRYGYQNRTGQKSIMLFAIEISFHNLNSPLEYLNDQKFDIKGKIKELHKF</sequence>
<dbReference type="GO" id="GO:0009982">
    <property type="term" value="F:pseudouridine synthase activity"/>
    <property type="evidence" value="ECO:0007669"/>
    <property type="project" value="InterPro"/>
</dbReference>
<name>A0A345Z2F6_9MOLU</name>
<dbReference type="GO" id="GO:0003723">
    <property type="term" value="F:RNA binding"/>
    <property type="evidence" value="ECO:0007669"/>
    <property type="project" value="UniProtKB-KW"/>
</dbReference>
<organism evidence="8 9">
    <name type="scientific">Spiroplasma alleghenense</name>
    <dbReference type="NCBI Taxonomy" id="216931"/>
    <lineage>
        <taxon>Bacteria</taxon>
        <taxon>Bacillati</taxon>
        <taxon>Mycoplasmatota</taxon>
        <taxon>Mollicutes</taxon>
        <taxon>Entomoplasmatales</taxon>
        <taxon>Spiroplasmataceae</taxon>
        <taxon>Spiroplasma</taxon>
    </lineage>
</organism>
<reference evidence="8 9" key="1">
    <citation type="submission" date="2018-07" db="EMBL/GenBank/DDBJ databases">
        <title>Complete genome sequence of Spiroplasma alleghenense PLHS-1 (ATCC 51752).</title>
        <authorList>
            <person name="Chou L."/>
            <person name="Lee T.-Y."/>
            <person name="Tsai Y.-M."/>
            <person name="Kuo C.-H."/>
        </authorList>
    </citation>
    <scope>NUCLEOTIDE SEQUENCE [LARGE SCALE GENOMIC DNA]</scope>
    <source>
        <strain evidence="8 9">PLHS-1</strain>
    </source>
</reference>
<dbReference type="GO" id="GO:0140098">
    <property type="term" value="F:catalytic activity, acting on RNA"/>
    <property type="evidence" value="ECO:0007669"/>
    <property type="project" value="UniProtKB-ARBA"/>
</dbReference>
<feature type="domain" description="Pseudouridine synthase RsuA/RluA-like" evidence="7">
    <location>
        <begin position="90"/>
        <end position="246"/>
    </location>
</feature>
<dbReference type="Gene3D" id="3.30.2350.10">
    <property type="entry name" value="Pseudouridine synthase"/>
    <property type="match status" value="1"/>
</dbReference>
<keyword evidence="6" id="KW-0694">RNA-binding</keyword>
<evidence type="ECO:0000313" key="9">
    <source>
        <dbReference type="Proteomes" id="UP000254792"/>
    </source>
</evidence>
<dbReference type="CDD" id="cd00165">
    <property type="entry name" value="S4"/>
    <property type="match status" value="1"/>
</dbReference>
<gene>
    <name evidence="8" type="primary">rluC</name>
    <name evidence="8" type="ORF">SALLE_v1c01090</name>
</gene>
<dbReference type="EMBL" id="CP031376">
    <property type="protein sequence ID" value="AXK50785.1"/>
    <property type="molecule type" value="Genomic_DNA"/>
</dbReference>
<proteinExistence type="inferred from homology"/>
<protein>
    <recommendedName>
        <fullName evidence="4">RNA pseudouridylate synthase</fullName>
    </recommendedName>
    <alternativeName>
        <fullName evidence="5">RNA-uridine isomerase</fullName>
    </alternativeName>
</protein>
<dbReference type="InterPro" id="IPR006145">
    <property type="entry name" value="PsdUridine_synth_RsuA/RluA"/>
</dbReference>
<dbReference type="SUPFAM" id="SSF55120">
    <property type="entry name" value="Pseudouridine synthase"/>
    <property type="match status" value="1"/>
</dbReference>
<evidence type="ECO:0000313" key="8">
    <source>
        <dbReference type="EMBL" id="AXK50785.1"/>
    </source>
</evidence>
<dbReference type="PANTHER" id="PTHR21600:SF83">
    <property type="entry name" value="PSEUDOURIDYLATE SYNTHASE RPUSD4, MITOCHONDRIAL"/>
    <property type="match status" value="1"/>
</dbReference>
<evidence type="ECO:0000256" key="3">
    <source>
        <dbReference type="ARBA" id="ARBA00023235"/>
    </source>
</evidence>